<gene>
    <name evidence="1" type="ORF">MVEG_12438</name>
</gene>
<organism evidence="1 2">
    <name type="scientific">Podila verticillata NRRL 6337</name>
    <dbReference type="NCBI Taxonomy" id="1069443"/>
    <lineage>
        <taxon>Eukaryota</taxon>
        <taxon>Fungi</taxon>
        <taxon>Fungi incertae sedis</taxon>
        <taxon>Mucoromycota</taxon>
        <taxon>Mortierellomycotina</taxon>
        <taxon>Mortierellomycetes</taxon>
        <taxon>Mortierellales</taxon>
        <taxon>Mortierellaceae</taxon>
        <taxon>Podila</taxon>
    </lineage>
</organism>
<reference evidence="1 2" key="1">
    <citation type="submission" date="2011-02" db="EMBL/GenBank/DDBJ databases">
        <title>The Genome Sequence of Mortierella verticillata NRRL 6337.</title>
        <authorList>
            <consortium name="The Broad Institute Genome Sequencing Platform"/>
            <person name="Russ C."/>
            <person name="Cuomo C."/>
            <person name="Burger G."/>
            <person name="Gray M.W."/>
            <person name="Holland P.W.H."/>
            <person name="King N."/>
            <person name="Lang F.B.F."/>
            <person name="Roger A.J."/>
            <person name="Ruiz-Trillo I."/>
            <person name="Young S.K."/>
            <person name="Zeng Q."/>
            <person name="Gargeya S."/>
            <person name="Alvarado L."/>
            <person name="Berlin A."/>
            <person name="Chapman S.B."/>
            <person name="Chen Z."/>
            <person name="Freedman E."/>
            <person name="Gellesch M."/>
            <person name="Goldberg J."/>
            <person name="Griggs A."/>
            <person name="Gujja S."/>
            <person name="Heilman E."/>
            <person name="Heiman D."/>
            <person name="Howarth C."/>
            <person name="Mehta T."/>
            <person name="Neiman D."/>
            <person name="Pearson M."/>
            <person name="Roberts A."/>
            <person name="Saif S."/>
            <person name="Shea T."/>
            <person name="Shenoy N."/>
            <person name="Sisk P."/>
            <person name="Stolte C."/>
            <person name="Sykes S."/>
            <person name="White J."/>
            <person name="Yandava C."/>
            <person name="Haas B."/>
            <person name="Nusbaum C."/>
            <person name="Birren B."/>
        </authorList>
    </citation>
    <scope>NUCLEOTIDE SEQUENCE [LARGE SCALE GENOMIC DNA]</scope>
    <source>
        <strain evidence="1 2">NRRL 6337</strain>
    </source>
</reference>
<dbReference type="EMBL" id="KN042458">
    <property type="protein sequence ID" value="KFH61722.1"/>
    <property type="molecule type" value="Genomic_DNA"/>
</dbReference>
<evidence type="ECO:0000313" key="2">
    <source>
        <dbReference type="Proteomes" id="UP000243308"/>
    </source>
</evidence>
<proteinExistence type="predicted"/>
<protein>
    <submittedName>
        <fullName evidence="1">Uncharacterized protein</fullName>
    </submittedName>
</protein>
<sequence>MDEPWNTRINRKFARIVAGSQEKEYYTPYDALLHEVFPINEGYFVSPQVYPLKDRKSVDFGVEYEIGFENPGDDNAVDTPVMLLEIKKSTHIIDDSTRREADSQVRERFTAMRGSLKVPTLIVISALGTRCCIYRYTWATGVVVPPMIIPQNPRYSEDLAPQEWWNIDIATLDGRLQLNRVFDEVKAMARALN</sequence>
<dbReference type="Proteomes" id="UP000243308">
    <property type="component" value="Unassembled WGS sequence"/>
</dbReference>
<name>A0A086TIE5_9FUNG</name>
<accession>A0A086TIE5</accession>
<dbReference type="AlphaFoldDB" id="A0A086TIE5"/>
<keyword evidence="2" id="KW-1185">Reference proteome</keyword>
<evidence type="ECO:0000313" key="1">
    <source>
        <dbReference type="EMBL" id="KFH61722.1"/>
    </source>
</evidence>
<dbReference type="OrthoDB" id="2342808at2759"/>